<evidence type="ECO:0000256" key="4">
    <source>
        <dbReference type="SAM" id="MobiDB-lite"/>
    </source>
</evidence>
<feature type="region of interest" description="Disordered" evidence="4">
    <location>
        <begin position="203"/>
        <end position="222"/>
    </location>
</feature>
<keyword evidence="2" id="KW-0378">Hydrolase</keyword>
<dbReference type="Pfam" id="PF08784">
    <property type="entry name" value="RPA_C"/>
    <property type="match status" value="1"/>
</dbReference>
<dbReference type="PANTHER" id="PTHR12187">
    <property type="entry name" value="AGAP000124-PA"/>
    <property type="match status" value="1"/>
</dbReference>
<dbReference type="GO" id="GO:0016316">
    <property type="term" value="F:phosphatidylinositol-3,4-bisphosphate 4-phosphatase activity"/>
    <property type="evidence" value="ECO:0007669"/>
    <property type="project" value="InterPro"/>
</dbReference>
<dbReference type="Gene3D" id="1.10.10.10">
    <property type="entry name" value="Winged helix-like DNA-binding domain superfamily/Winged helix DNA-binding domain"/>
    <property type="match status" value="1"/>
</dbReference>
<dbReference type="InterPro" id="IPR036388">
    <property type="entry name" value="WH-like_DNA-bd_sf"/>
</dbReference>
<feature type="compositionally biased region" description="Polar residues" evidence="4">
    <location>
        <begin position="203"/>
        <end position="212"/>
    </location>
</feature>
<protein>
    <submittedName>
        <fullName evidence="7">RPA_C domain-containing protein</fullName>
    </submittedName>
</protein>
<dbReference type="InterPro" id="IPR014892">
    <property type="entry name" value="RPA_C"/>
</dbReference>
<dbReference type="Proteomes" id="UP000095281">
    <property type="component" value="Unplaced"/>
</dbReference>
<reference evidence="7" key="1">
    <citation type="submission" date="2016-11" db="UniProtKB">
        <authorList>
            <consortium name="WormBaseParasite"/>
        </authorList>
    </citation>
    <scope>IDENTIFICATION</scope>
</reference>
<organism evidence="6 7">
    <name type="scientific">Meloidogyne hapla</name>
    <name type="common">Root-knot nematode worm</name>
    <dbReference type="NCBI Taxonomy" id="6305"/>
    <lineage>
        <taxon>Eukaryota</taxon>
        <taxon>Metazoa</taxon>
        <taxon>Ecdysozoa</taxon>
        <taxon>Nematoda</taxon>
        <taxon>Chromadorea</taxon>
        <taxon>Rhabditida</taxon>
        <taxon>Tylenchina</taxon>
        <taxon>Tylenchomorpha</taxon>
        <taxon>Tylenchoidea</taxon>
        <taxon>Meloidogynidae</taxon>
        <taxon>Meloidogyninae</taxon>
        <taxon>Meloidogyne</taxon>
    </lineage>
</organism>
<dbReference type="Gene3D" id="2.40.50.140">
    <property type="entry name" value="Nucleic acid-binding proteins"/>
    <property type="match status" value="1"/>
</dbReference>
<dbReference type="OMA" id="RRIDMEW"/>
<dbReference type="SUPFAM" id="SSF46785">
    <property type="entry name" value="Winged helix' DNA-binding domain"/>
    <property type="match status" value="1"/>
</dbReference>
<dbReference type="PANTHER" id="PTHR12187:SF11">
    <property type="entry name" value="PHOSPHATIDYLINOSITOL-3,4-BISPHOSPHATE 4-PHOSPHATASE"/>
    <property type="match status" value="1"/>
</dbReference>
<evidence type="ECO:0000256" key="2">
    <source>
        <dbReference type="ARBA" id="ARBA00022801"/>
    </source>
</evidence>
<feature type="region of interest" description="Disordered" evidence="4">
    <location>
        <begin position="1"/>
        <end position="29"/>
    </location>
</feature>
<proteinExistence type="inferred from homology"/>
<feature type="domain" description="Replication protein A C-terminal" evidence="5">
    <location>
        <begin position="197"/>
        <end position="289"/>
    </location>
</feature>
<name>A0A1I8BRN4_MELHA</name>
<sequence>MDASFDQFGGSGWGEQGGQQDFNMPTPYQRSHITDKIPIPATVEDLLTMSNEEEKYVIGAYSFNTIKLMGRIVNVFTDTNQCTTYEICDGMVADPRVARRFVVIRYGGTDLHPDMEQVFSEGHTVQAVGKLRLFNNRLSLVSFHIRDVTMDEIEIYKMECKLAKYYFSKNLPENFHGLENTIFRNGYSLPRAGVMQSVMQSTPGRSNISTSITPNRQNQPTQQYNQYPNLSNQQAKIMDYIKRFGDANKDGTGVHVEQIRASIKPGQNFMSDIQYLLDEGKIYTTLDDDHFSIIDEDNANDIIKWLFKSTTKVDCKGIVEMTADGARKTRWEARLRGNLLALEAVDFTAEPVLFVCERLEFWPSNKSQNALSLRQNSKEFMMEFVSGDNVDKWAMQLGVCSHRVTQAEYEQALFAHYSHDISKTGCSPPSPFSSFLLSQLAKEQTFNLFQSANIPNKKVVLKETMYETRLSFLIPQEMIKLSHKWTNEMRDELLDKLWGIKNSTMLDTLHMFVRHLNSNIEIHTQATEFLENYMGPSFRPSVEKYRLAFLHVPTNLHVQMFSIDSKNVGHFVTSGALTAMPLRYSNGGRKYKQIFQKSPASEMWNKFLSNLTPQSIDQTDEGRFYKRKQTLLKLKRMIGELSRRIDMEWQINNKKEAADKIVVELFAESKQIHEMLLDLINSFPNIYNLVDALCEGGLAQLQRKNSDSVPRDTLSSQLDLLEAHFVSLNSKMRAAEKLDIKNEEKKQNCEENIKSSFHSTLDGLHHLALSIESAQMLSLIQCLRSKNDCQTFFHLQLRHDALLSQAITLATTSLLLLIYSSKNLNDLNYSKTNTSPLIINFSFLSCYGDEQGMIEDAFDMWQMFHDVALFRFIPTNSSVIQTCFPQIEGFRTNIRISIPLPSEKIVELPEGMSKGEWFCPKIIYWNLGVNHEASLAASSVGDNSLEEMINRNGLKQLDEYISTLLLTQSMDLNSVEAINRLICDLRQTVSVNASKKNLSIFKLVMEINRILSGVCILSCQSGKDRTSMALTLEEGRILKETCGISNQQVFKRKNINSLFKMMEIVSCLRKDGVRRENCRKNVGKPLYKFSPFQMNFLPKEFRPPLGTFTNFVST</sequence>
<accession>A0A1I8BRN4</accession>
<dbReference type="InterPro" id="IPR012340">
    <property type="entry name" value="NA-bd_OB-fold"/>
</dbReference>
<dbReference type="WBParaSite" id="MhA1_Contig42.frz3.fgene3">
    <property type="protein sequence ID" value="MhA1_Contig42.frz3.fgene3"/>
    <property type="gene ID" value="MhA1_Contig42.frz3.fgene3"/>
</dbReference>
<evidence type="ECO:0000256" key="1">
    <source>
        <dbReference type="ARBA" id="ARBA00007815"/>
    </source>
</evidence>
<keyword evidence="3" id="KW-0443">Lipid metabolism</keyword>
<dbReference type="InterPro" id="IPR039034">
    <property type="entry name" value="INPP4"/>
</dbReference>
<dbReference type="AlphaFoldDB" id="A0A1I8BRN4"/>
<feature type="compositionally biased region" description="Low complexity" evidence="4">
    <location>
        <begin position="213"/>
        <end position="222"/>
    </location>
</feature>
<dbReference type="SUPFAM" id="SSF50249">
    <property type="entry name" value="Nucleic acid-binding proteins"/>
    <property type="match status" value="1"/>
</dbReference>
<dbReference type="GO" id="GO:0005737">
    <property type="term" value="C:cytoplasm"/>
    <property type="evidence" value="ECO:0007669"/>
    <property type="project" value="TreeGrafter"/>
</dbReference>
<evidence type="ECO:0000256" key="3">
    <source>
        <dbReference type="ARBA" id="ARBA00023098"/>
    </source>
</evidence>
<evidence type="ECO:0000313" key="6">
    <source>
        <dbReference type="Proteomes" id="UP000095281"/>
    </source>
</evidence>
<keyword evidence="6" id="KW-1185">Reference proteome</keyword>
<comment type="similarity">
    <text evidence="1">Belongs to the replication factor A protein 2 family.</text>
</comment>
<evidence type="ECO:0000313" key="7">
    <source>
        <dbReference type="WBParaSite" id="MhA1_Contig42.frz3.fgene3"/>
    </source>
</evidence>
<evidence type="ECO:0000259" key="5">
    <source>
        <dbReference type="Pfam" id="PF08784"/>
    </source>
</evidence>
<dbReference type="InterPro" id="IPR036390">
    <property type="entry name" value="WH_DNA-bd_sf"/>
</dbReference>